<dbReference type="RefSeq" id="WP_011394076.1">
    <property type="nucleotide sequence ID" value="NC_007645.1"/>
</dbReference>
<dbReference type="AlphaFoldDB" id="Q2SQS5"/>
<dbReference type="eggNOG" id="ENOG5032TZ3">
    <property type="taxonomic scope" value="Bacteria"/>
</dbReference>
<evidence type="ECO:0008006" key="3">
    <source>
        <dbReference type="Google" id="ProtNLM"/>
    </source>
</evidence>
<dbReference type="STRING" id="349521.HCH_00078"/>
<name>Q2SQS5_HAHCH</name>
<dbReference type="EMBL" id="CP000155">
    <property type="protein sequence ID" value="ABC26999.1"/>
    <property type="molecule type" value="Genomic_DNA"/>
</dbReference>
<dbReference type="Proteomes" id="UP000000238">
    <property type="component" value="Chromosome"/>
</dbReference>
<evidence type="ECO:0000313" key="1">
    <source>
        <dbReference type="EMBL" id="ABC26999.1"/>
    </source>
</evidence>
<reference evidence="1 2" key="1">
    <citation type="journal article" date="2005" name="Nucleic Acids Res.">
        <title>Genomic blueprint of Hahella chejuensis, a marine microbe producing an algicidal agent.</title>
        <authorList>
            <person name="Jeong H."/>
            <person name="Yim J.H."/>
            <person name="Lee C."/>
            <person name="Choi S.-H."/>
            <person name="Park Y.K."/>
            <person name="Yoon S.H."/>
            <person name="Hur C.-G."/>
            <person name="Kang H.-Y."/>
            <person name="Kim D."/>
            <person name="Lee H.H."/>
            <person name="Park K.H."/>
            <person name="Park S.-H."/>
            <person name="Park H.-S."/>
            <person name="Lee H.K."/>
            <person name="Oh T.K."/>
            <person name="Kim J.F."/>
        </authorList>
    </citation>
    <scope>NUCLEOTIDE SEQUENCE [LARGE SCALE GENOMIC DNA]</scope>
    <source>
        <strain evidence="1 2">KCTC 2396</strain>
    </source>
</reference>
<proteinExistence type="predicted"/>
<keyword evidence="2" id="KW-1185">Reference proteome</keyword>
<organism evidence="1 2">
    <name type="scientific">Hahella chejuensis (strain KCTC 2396)</name>
    <dbReference type="NCBI Taxonomy" id="349521"/>
    <lineage>
        <taxon>Bacteria</taxon>
        <taxon>Pseudomonadati</taxon>
        <taxon>Pseudomonadota</taxon>
        <taxon>Gammaproteobacteria</taxon>
        <taxon>Oceanospirillales</taxon>
        <taxon>Hahellaceae</taxon>
        <taxon>Hahella</taxon>
    </lineage>
</organism>
<accession>Q2SQS5</accession>
<dbReference type="OrthoDB" id="9813876at2"/>
<protein>
    <recommendedName>
        <fullName evidence="3">Glycosyl transferase family 28 C-terminal domain-containing protein</fullName>
    </recommendedName>
</protein>
<gene>
    <name evidence="1" type="ordered locus">HCH_00078</name>
</gene>
<sequence>MIFFYALGGGLGHITRAQALIHTLGLEEPVTLAMSSAWNDTEPPLSQQFLTLRAPQGLSKDPDGVRRWLSAALAQKTYRRIIIDAFPGGLLGELCDFPFPADAELIHCARLLRWPVYAPMLKGALPRYQRCFQLETLSGDHAAALTACCDRIDSLHLDDPPLDPVRPSPQDALSSAPLWLIVHAGSTEEILELIALARDSAALEGVSPQLVLLSPQRPTALPADVVHRCVYPATPWFAKAQRIFSACGFNTVRQLQPYRHKHRFLPFPRRFDDQFARAAALRAESWEQT</sequence>
<dbReference type="KEGG" id="hch:HCH_00078"/>
<dbReference type="HOGENOM" id="CLU_1037044_0_0_6"/>
<evidence type="ECO:0000313" key="2">
    <source>
        <dbReference type="Proteomes" id="UP000000238"/>
    </source>
</evidence>